<dbReference type="Proteomes" id="UP000178099">
    <property type="component" value="Unassembled WGS sequence"/>
</dbReference>
<dbReference type="PANTHER" id="PTHR43591">
    <property type="entry name" value="METHYLTRANSFERASE"/>
    <property type="match status" value="1"/>
</dbReference>
<dbReference type="InterPro" id="IPR013216">
    <property type="entry name" value="Methyltransf_11"/>
</dbReference>
<organism evidence="2 3">
    <name type="scientific">Candidatus Lloydbacteria bacterium RIFCSPHIGHO2_02_FULL_51_22</name>
    <dbReference type="NCBI Taxonomy" id="1798663"/>
    <lineage>
        <taxon>Bacteria</taxon>
        <taxon>Candidatus Lloydiibacteriota</taxon>
    </lineage>
</organism>
<proteinExistence type="predicted"/>
<evidence type="ECO:0000313" key="3">
    <source>
        <dbReference type="Proteomes" id="UP000178099"/>
    </source>
</evidence>
<protein>
    <recommendedName>
        <fullName evidence="1">Methyltransferase type 11 domain-containing protein</fullName>
    </recommendedName>
</protein>
<evidence type="ECO:0000259" key="1">
    <source>
        <dbReference type="Pfam" id="PF08241"/>
    </source>
</evidence>
<evidence type="ECO:0000313" key="2">
    <source>
        <dbReference type="EMBL" id="OGZ12562.1"/>
    </source>
</evidence>
<name>A0A1G2DGL3_9BACT</name>
<dbReference type="Pfam" id="PF08241">
    <property type="entry name" value="Methyltransf_11"/>
    <property type="match status" value="1"/>
</dbReference>
<gene>
    <name evidence="2" type="ORF">A3D67_04110</name>
</gene>
<dbReference type="GO" id="GO:0008757">
    <property type="term" value="F:S-adenosylmethionine-dependent methyltransferase activity"/>
    <property type="evidence" value="ECO:0007669"/>
    <property type="project" value="InterPro"/>
</dbReference>
<feature type="domain" description="Methyltransferase type 11" evidence="1">
    <location>
        <begin position="68"/>
        <end position="164"/>
    </location>
</feature>
<dbReference type="InterPro" id="IPR029063">
    <property type="entry name" value="SAM-dependent_MTases_sf"/>
</dbReference>
<sequence>METPILKIPIKEGWKFEPTEVEDATKQIYDNLFSAYDEKRFQESVDLFAMRQKRWGTPLEWFKGKTCLDVGCGQGRFVVALGRLGAGKTIGVDINEQGLASGRSRTWAKELSTIEFLRASAGDLPFWDNHFDFVICSGVLLLMPDPTVGFRELVRVTKPGGRIFLSMYGTGGLKWFVNDLFRYSICKIVPFKIMEQIFKAVGVPPNKRYNTLDNLYTPYTNRYTEKEIKHWFHDAGFTNIRRLKFERYDYEKPLSRIVHGEGWLQFFADKIL</sequence>
<accession>A0A1G2DGL3</accession>
<reference evidence="2 3" key="1">
    <citation type="journal article" date="2016" name="Nat. Commun.">
        <title>Thousands of microbial genomes shed light on interconnected biogeochemical processes in an aquifer system.</title>
        <authorList>
            <person name="Anantharaman K."/>
            <person name="Brown C.T."/>
            <person name="Hug L.A."/>
            <person name="Sharon I."/>
            <person name="Castelle C.J."/>
            <person name="Probst A.J."/>
            <person name="Thomas B.C."/>
            <person name="Singh A."/>
            <person name="Wilkins M.J."/>
            <person name="Karaoz U."/>
            <person name="Brodie E.L."/>
            <person name="Williams K.H."/>
            <person name="Hubbard S.S."/>
            <person name="Banfield J.F."/>
        </authorList>
    </citation>
    <scope>NUCLEOTIDE SEQUENCE [LARGE SCALE GENOMIC DNA]</scope>
</reference>
<dbReference type="EMBL" id="MHLN01000003">
    <property type="protein sequence ID" value="OGZ12562.1"/>
    <property type="molecule type" value="Genomic_DNA"/>
</dbReference>
<dbReference type="AlphaFoldDB" id="A0A1G2DGL3"/>
<dbReference type="CDD" id="cd02440">
    <property type="entry name" value="AdoMet_MTases"/>
    <property type="match status" value="1"/>
</dbReference>
<dbReference type="SUPFAM" id="SSF53335">
    <property type="entry name" value="S-adenosyl-L-methionine-dependent methyltransferases"/>
    <property type="match status" value="1"/>
</dbReference>
<dbReference type="Gene3D" id="3.40.50.150">
    <property type="entry name" value="Vaccinia Virus protein VP39"/>
    <property type="match status" value="1"/>
</dbReference>
<comment type="caution">
    <text evidence="2">The sequence shown here is derived from an EMBL/GenBank/DDBJ whole genome shotgun (WGS) entry which is preliminary data.</text>
</comment>